<keyword evidence="4 5" id="KW-0975">Bacterial flagellum</keyword>
<accession>A0A1I4NQK9</accession>
<evidence type="ECO:0000256" key="5">
    <source>
        <dbReference type="RuleBase" id="RU362066"/>
    </source>
</evidence>
<comment type="function">
    <text evidence="5">Required for morphogenesis and for the elongation of the flagellar filament by facilitating polymerization of the flagellin monomers at the tip of growing filament. Forms a capping structure, which prevents flagellin subunits (transported through the central channel of the flagellum) from leaking out without polymerization at the distal end.</text>
</comment>
<dbReference type="InterPro" id="IPR003481">
    <property type="entry name" value="FliD_N"/>
</dbReference>
<keyword evidence="9" id="KW-1185">Reference proteome</keyword>
<protein>
    <recommendedName>
        <fullName evidence="5">Flagellar hook-associated protein 2</fullName>
        <shortName evidence="5">HAP2</shortName>
    </recommendedName>
    <alternativeName>
        <fullName evidence="5">Flagellar cap protein</fullName>
    </alternativeName>
</protein>
<evidence type="ECO:0000313" key="9">
    <source>
        <dbReference type="Proteomes" id="UP000199470"/>
    </source>
</evidence>
<dbReference type="EMBL" id="FOTW01000014">
    <property type="protein sequence ID" value="SFM17818.1"/>
    <property type="molecule type" value="Genomic_DNA"/>
</dbReference>
<keyword evidence="8" id="KW-0282">Flagellum</keyword>
<dbReference type="Proteomes" id="UP000199470">
    <property type="component" value="Unassembled WGS sequence"/>
</dbReference>
<keyword evidence="3" id="KW-0175">Coiled coil</keyword>
<keyword evidence="8" id="KW-0969">Cilium</keyword>
<comment type="subunit">
    <text evidence="2 5">Homopentamer.</text>
</comment>
<dbReference type="Pfam" id="PF07195">
    <property type="entry name" value="FliD_C"/>
    <property type="match status" value="1"/>
</dbReference>
<dbReference type="InterPro" id="IPR010809">
    <property type="entry name" value="FliD_C"/>
</dbReference>
<dbReference type="GO" id="GO:0009424">
    <property type="term" value="C:bacterial-type flagellum hook"/>
    <property type="evidence" value="ECO:0007669"/>
    <property type="project" value="UniProtKB-UniRule"/>
</dbReference>
<dbReference type="InterPro" id="IPR040026">
    <property type="entry name" value="FliD"/>
</dbReference>
<evidence type="ECO:0000256" key="1">
    <source>
        <dbReference type="ARBA" id="ARBA00009764"/>
    </source>
</evidence>
<sequence length="451" mass="45282">MVTTSALSAGNYGSTAATSDVYARVERTMASQNSGVAKLNTTLTRDQAKLSGLGQLQSALASFKNIAAGLAGNGLSTSASSSTKGVLTASASGSAKAASYAVDVKQLAQGQLLTSDMLVNSAGKIGTGAPATVKIEFGNADEKSFTPVGAGKSITIDSKNNTLDGIAAAFREAGVDAKVVKSGNGFALSIAGQSGAEHSMRISVSGDAAVKDLLAYNPAGSKNMKEGAAAQDALLTVNGKEVKSASNTLDKAIDGVSLTLAAKGKTDVVIAQDPAQIGKNVRAFVTAYNELNDKLQALQKGELKSDRALSQASGQLSQLLKTGGNGVSVAALANAGVSLEANGSLKLDEKKLTSALAADAGTVGKLFSNDGKGIADQLASKITALTGNDSTIRKEALSIGKEITSLNGKKAQMTKALTAQANALVALYTQQAQTGAAGGSGKPTSLFDMLA</sequence>
<name>A0A1I4NQK9_9BURK</name>
<gene>
    <name evidence="8" type="ORF">SAMN02982985_03059</name>
</gene>
<evidence type="ECO:0000256" key="2">
    <source>
        <dbReference type="ARBA" id="ARBA00011255"/>
    </source>
</evidence>
<evidence type="ECO:0000256" key="4">
    <source>
        <dbReference type="ARBA" id="ARBA00023143"/>
    </source>
</evidence>
<evidence type="ECO:0000259" key="7">
    <source>
        <dbReference type="Pfam" id="PF07195"/>
    </source>
</evidence>
<feature type="domain" description="Flagellar hook-associated protein 2 N-terminal" evidence="6">
    <location>
        <begin position="20"/>
        <end position="111"/>
    </location>
</feature>
<comment type="subcellular location">
    <subcellularLocation>
        <location evidence="5">Secreted</location>
    </subcellularLocation>
    <subcellularLocation>
        <location evidence="5">Bacterial flagellum</location>
    </subcellularLocation>
</comment>
<dbReference type="GO" id="GO:0009421">
    <property type="term" value="C:bacterial-type flagellum filament cap"/>
    <property type="evidence" value="ECO:0007669"/>
    <property type="project" value="InterPro"/>
</dbReference>
<feature type="domain" description="Flagellar hook-associated protein 2 C-terminal" evidence="7">
    <location>
        <begin position="230"/>
        <end position="429"/>
    </location>
</feature>
<organism evidence="8 9">
    <name type="scientific">Rugamonas rubra</name>
    <dbReference type="NCBI Taxonomy" id="758825"/>
    <lineage>
        <taxon>Bacteria</taxon>
        <taxon>Pseudomonadati</taxon>
        <taxon>Pseudomonadota</taxon>
        <taxon>Betaproteobacteria</taxon>
        <taxon>Burkholderiales</taxon>
        <taxon>Oxalobacteraceae</taxon>
        <taxon>Telluria group</taxon>
        <taxon>Rugamonas</taxon>
    </lineage>
</organism>
<dbReference type="OrthoDB" id="8771769at2"/>
<dbReference type="AlphaFoldDB" id="A0A1I4NQK9"/>
<evidence type="ECO:0000256" key="3">
    <source>
        <dbReference type="ARBA" id="ARBA00023054"/>
    </source>
</evidence>
<evidence type="ECO:0000259" key="6">
    <source>
        <dbReference type="Pfam" id="PF02465"/>
    </source>
</evidence>
<dbReference type="GO" id="GO:0007155">
    <property type="term" value="P:cell adhesion"/>
    <property type="evidence" value="ECO:0007669"/>
    <property type="project" value="InterPro"/>
</dbReference>
<keyword evidence="5" id="KW-0964">Secreted</keyword>
<dbReference type="GO" id="GO:0005576">
    <property type="term" value="C:extracellular region"/>
    <property type="evidence" value="ECO:0007669"/>
    <property type="project" value="UniProtKB-SubCell"/>
</dbReference>
<dbReference type="GO" id="GO:0071973">
    <property type="term" value="P:bacterial-type flagellum-dependent cell motility"/>
    <property type="evidence" value="ECO:0007669"/>
    <property type="project" value="TreeGrafter"/>
</dbReference>
<evidence type="ECO:0000313" key="8">
    <source>
        <dbReference type="EMBL" id="SFM17818.1"/>
    </source>
</evidence>
<comment type="similarity">
    <text evidence="1 5">Belongs to the FliD family.</text>
</comment>
<keyword evidence="8" id="KW-0966">Cell projection</keyword>
<proteinExistence type="inferred from homology"/>
<dbReference type="Pfam" id="PF02465">
    <property type="entry name" value="FliD_N"/>
    <property type="match status" value="1"/>
</dbReference>
<reference evidence="8 9" key="1">
    <citation type="submission" date="2016-10" db="EMBL/GenBank/DDBJ databases">
        <authorList>
            <person name="de Groot N.N."/>
        </authorList>
    </citation>
    <scope>NUCLEOTIDE SEQUENCE [LARGE SCALE GENOMIC DNA]</scope>
    <source>
        <strain evidence="8 9">ATCC 43154</strain>
    </source>
</reference>
<dbReference type="STRING" id="758825.SAMN02982985_03059"/>
<dbReference type="RefSeq" id="WP_093388561.1">
    <property type="nucleotide sequence ID" value="NZ_FOTW01000014.1"/>
</dbReference>
<dbReference type="PANTHER" id="PTHR30288">
    <property type="entry name" value="FLAGELLAR CAP/ASSEMBLY PROTEIN FLID"/>
    <property type="match status" value="1"/>
</dbReference>
<dbReference type="PANTHER" id="PTHR30288:SF0">
    <property type="entry name" value="FLAGELLAR HOOK-ASSOCIATED PROTEIN 2"/>
    <property type="match status" value="1"/>
</dbReference>